<feature type="non-terminal residue" evidence="3">
    <location>
        <position position="1"/>
    </location>
</feature>
<feature type="domain" description="Smoothelin" evidence="2">
    <location>
        <begin position="33"/>
        <end position="73"/>
    </location>
</feature>
<gene>
    <name evidence="3" type="ORF">g.95307</name>
</gene>
<evidence type="ECO:0000313" key="3">
    <source>
        <dbReference type="EMBL" id="JAQ14652.1"/>
    </source>
</evidence>
<proteinExistence type="predicted"/>
<feature type="non-terminal residue" evidence="3">
    <location>
        <position position="103"/>
    </location>
</feature>
<reference evidence="3" key="1">
    <citation type="journal article" date="2016" name="Gigascience">
        <title>De novo construction of an expanded transcriptome assembly for the western tarnished plant bug, Lygus hesperus.</title>
        <authorList>
            <person name="Tassone E.E."/>
            <person name="Geib S.M."/>
            <person name="Hall B."/>
            <person name="Fabrick J.A."/>
            <person name="Brent C.S."/>
            <person name="Hull J.J."/>
        </authorList>
    </citation>
    <scope>NUCLEOTIDE SEQUENCE</scope>
</reference>
<evidence type="ECO:0000256" key="1">
    <source>
        <dbReference type="SAM" id="MobiDB-lite"/>
    </source>
</evidence>
<name>A0A146M6J2_LYGHE</name>
<feature type="region of interest" description="Disordered" evidence="1">
    <location>
        <begin position="84"/>
        <end position="103"/>
    </location>
</feature>
<protein>
    <recommendedName>
        <fullName evidence="2">Smoothelin domain-containing protein</fullName>
    </recommendedName>
</protein>
<dbReference type="Pfam" id="PF12510">
    <property type="entry name" value="Smoothelin"/>
    <property type="match status" value="1"/>
</dbReference>
<dbReference type="AlphaFoldDB" id="A0A146M6J2"/>
<dbReference type="InterPro" id="IPR022189">
    <property type="entry name" value="SMTN"/>
</dbReference>
<organism evidence="3">
    <name type="scientific">Lygus hesperus</name>
    <name type="common">Western plant bug</name>
    <dbReference type="NCBI Taxonomy" id="30085"/>
    <lineage>
        <taxon>Eukaryota</taxon>
        <taxon>Metazoa</taxon>
        <taxon>Ecdysozoa</taxon>
        <taxon>Arthropoda</taxon>
        <taxon>Hexapoda</taxon>
        <taxon>Insecta</taxon>
        <taxon>Pterygota</taxon>
        <taxon>Neoptera</taxon>
        <taxon>Paraneoptera</taxon>
        <taxon>Hemiptera</taxon>
        <taxon>Heteroptera</taxon>
        <taxon>Panheteroptera</taxon>
        <taxon>Cimicomorpha</taxon>
        <taxon>Miridae</taxon>
        <taxon>Mirini</taxon>
        <taxon>Lygus</taxon>
    </lineage>
</organism>
<evidence type="ECO:0000259" key="2">
    <source>
        <dbReference type="Pfam" id="PF12510"/>
    </source>
</evidence>
<sequence length="103" mass="11894">HLHLRIVSSLWFFLKKGGGKPTVITRTFTHPITQEDLDTIWDEQTLKLLLERSTEYEERRIIRGRLRDVMAEKEVCADVVSKANEESSGRVEEIVEKTEGPVT</sequence>
<accession>A0A146M6J2</accession>
<dbReference type="EMBL" id="GDHC01003977">
    <property type="protein sequence ID" value="JAQ14652.1"/>
    <property type="molecule type" value="Transcribed_RNA"/>
</dbReference>